<protein>
    <submittedName>
        <fullName evidence="10">Carbon starvation protein CstA</fullName>
    </submittedName>
</protein>
<dbReference type="GO" id="GO:0005886">
    <property type="term" value="C:plasma membrane"/>
    <property type="evidence" value="ECO:0007669"/>
    <property type="project" value="UniProtKB-SubCell"/>
</dbReference>
<evidence type="ECO:0000256" key="6">
    <source>
        <dbReference type="ARBA" id="ARBA00023136"/>
    </source>
</evidence>
<feature type="transmembrane region" description="Helical" evidence="7">
    <location>
        <begin position="79"/>
        <end position="98"/>
    </location>
</feature>
<comment type="subcellular location">
    <subcellularLocation>
        <location evidence="1">Cell membrane</location>
        <topology evidence="1">Multi-pass membrane protein</topology>
    </subcellularLocation>
</comment>
<reference evidence="10 11" key="1">
    <citation type="submission" date="2018-03" db="EMBL/GenBank/DDBJ databases">
        <title>Genomic Encyclopedia of Archaeal and Bacterial Type Strains, Phase II (KMG-II): from individual species to whole genera.</title>
        <authorList>
            <person name="Goeker M."/>
        </authorList>
    </citation>
    <scope>NUCLEOTIDE SEQUENCE [LARGE SCALE GENOMIC DNA]</scope>
    <source>
        <strain evidence="10 11">DSM 27267</strain>
    </source>
</reference>
<evidence type="ECO:0000256" key="5">
    <source>
        <dbReference type="ARBA" id="ARBA00022989"/>
    </source>
</evidence>
<keyword evidence="3" id="KW-1003">Cell membrane</keyword>
<feature type="domain" description="CstA N-terminal" evidence="8">
    <location>
        <begin position="162"/>
        <end position="317"/>
    </location>
</feature>
<dbReference type="InterPro" id="IPR003706">
    <property type="entry name" value="CstA_N"/>
</dbReference>
<dbReference type="Proteomes" id="UP000396862">
    <property type="component" value="Unassembled WGS sequence"/>
</dbReference>
<dbReference type="OrthoDB" id="9761224at2"/>
<dbReference type="Proteomes" id="UP000240621">
    <property type="component" value="Unassembled WGS sequence"/>
</dbReference>
<evidence type="ECO:0000313" key="12">
    <source>
        <dbReference type="Proteomes" id="UP000396862"/>
    </source>
</evidence>
<dbReference type="EMBL" id="BLAU01000001">
    <property type="protein sequence ID" value="GET19981.1"/>
    <property type="molecule type" value="Genomic_DNA"/>
</dbReference>
<comment type="caution">
    <text evidence="10">The sequence shown here is derived from an EMBL/GenBank/DDBJ whole genome shotgun (WGS) entry which is preliminary data.</text>
</comment>
<feature type="transmembrane region" description="Helical" evidence="7">
    <location>
        <begin position="269"/>
        <end position="292"/>
    </location>
</feature>
<dbReference type="InterPro" id="IPR051605">
    <property type="entry name" value="CstA"/>
</dbReference>
<evidence type="ECO:0000256" key="1">
    <source>
        <dbReference type="ARBA" id="ARBA00004651"/>
    </source>
</evidence>
<feature type="transmembrane region" description="Helical" evidence="7">
    <location>
        <begin position="230"/>
        <end position="248"/>
    </location>
</feature>
<organism evidence="10 11">
    <name type="scientific">Prolixibacter denitrificans</name>
    <dbReference type="NCBI Taxonomy" id="1541063"/>
    <lineage>
        <taxon>Bacteria</taxon>
        <taxon>Pseudomonadati</taxon>
        <taxon>Bacteroidota</taxon>
        <taxon>Bacteroidia</taxon>
        <taxon>Marinilabiliales</taxon>
        <taxon>Prolixibacteraceae</taxon>
        <taxon>Prolixibacter</taxon>
    </lineage>
</organism>
<evidence type="ECO:0000259" key="8">
    <source>
        <dbReference type="Pfam" id="PF02554"/>
    </source>
</evidence>
<dbReference type="PANTHER" id="PTHR30252:SF4">
    <property type="entry name" value="CARBON STARVATION"/>
    <property type="match status" value="1"/>
</dbReference>
<evidence type="ECO:0000256" key="7">
    <source>
        <dbReference type="SAM" id="Phobius"/>
    </source>
</evidence>
<evidence type="ECO:0000256" key="3">
    <source>
        <dbReference type="ARBA" id="ARBA00022475"/>
    </source>
</evidence>
<dbReference type="AlphaFoldDB" id="A0A2P8CK87"/>
<feature type="transmembrane region" description="Helical" evidence="7">
    <location>
        <begin position="444"/>
        <end position="465"/>
    </location>
</feature>
<sequence>MITFLASLTFLLLGYHFYGRFVERMAGADPGRKTPAVTMNDGVDYLPLPWWKIFLIQFLNIAGLGPIFGAVAGAMWGPVAFLWIVLGAVFGGAVHDYFSGMLSIRHNGLSISEIAGIYLGNGMKQFMRAFTVFLMVIVGAVFIMGPAKILSDMTSGFGGVAFWVTLVFVYYLAATMLPIDKLIGKLYPIFGFSLLFMAVGLMVAILVKGIPIPELTFDSFRNLHHASEQFPVFPMLFITIACGAISGFHATQSPLMARCITNEKYGRRVFYGAMISEAVVAMIWAAISMSFFGGVGKLNDIMIAQQENAAFVVNEISNSLLGKVGGLLALLGVVAAPITSGDTAFRSARLIVSDFLKFPQGPIRNRLLVSIPIFAVGFLLTQINFGVIWRYFAWSNQTLATIVLWAVTVYLMQENKMYQITLLPALFMTTVITTYLFFAPEGFSIPWDVSLTIGLAASVLLYVLFERYRRKYRKLGMNLQYEVRD</sequence>
<feature type="transmembrane region" description="Helical" evidence="7">
    <location>
        <begin position="418"/>
        <end position="438"/>
    </location>
</feature>
<dbReference type="GO" id="GO:0009267">
    <property type="term" value="P:cellular response to starvation"/>
    <property type="evidence" value="ECO:0007669"/>
    <property type="project" value="InterPro"/>
</dbReference>
<accession>A0A2P8CK87</accession>
<keyword evidence="6 7" id="KW-0472">Membrane</keyword>
<dbReference type="PANTHER" id="PTHR30252">
    <property type="entry name" value="INNER MEMBRANE PEPTIDE TRANSPORTER"/>
    <property type="match status" value="1"/>
</dbReference>
<evidence type="ECO:0000256" key="2">
    <source>
        <dbReference type="ARBA" id="ARBA00007755"/>
    </source>
</evidence>
<feature type="transmembrane region" description="Helical" evidence="7">
    <location>
        <begin position="186"/>
        <end position="210"/>
    </location>
</feature>
<dbReference type="EMBL" id="PYGC01000001">
    <property type="protein sequence ID" value="PSK85362.1"/>
    <property type="molecule type" value="Genomic_DNA"/>
</dbReference>
<evidence type="ECO:0000313" key="11">
    <source>
        <dbReference type="Proteomes" id="UP000240621"/>
    </source>
</evidence>
<comment type="similarity">
    <text evidence="2">Belongs to the peptide transporter carbon starvation (CstA) (TC 2.A.114) family.</text>
</comment>
<feature type="domain" description="CstA N-terminal" evidence="8">
    <location>
        <begin position="3"/>
        <end position="154"/>
    </location>
</feature>
<feature type="transmembrane region" description="Helical" evidence="7">
    <location>
        <begin position="132"/>
        <end position="150"/>
    </location>
</feature>
<evidence type="ECO:0000256" key="4">
    <source>
        <dbReference type="ARBA" id="ARBA00022692"/>
    </source>
</evidence>
<feature type="transmembrane region" description="Helical" evidence="7">
    <location>
        <begin position="324"/>
        <end position="345"/>
    </location>
</feature>
<dbReference type="RefSeq" id="WP_106540412.1">
    <property type="nucleotide sequence ID" value="NZ_BLAU01000001.1"/>
</dbReference>
<feature type="transmembrane region" description="Helical" evidence="7">
    <location>
        <begin position="50"/>
        <end position="72"/>
    </location>
</feature>
<evidence type="ECO:0000313" key="9">
    <source>
        <dbReference type="EMBL" id="GET19981.1"/>
    </source>
</evidence>
<evidence type="ECO:0000313" key="10">
    <source>
        <dbReference type="EMBL" id="PSK85362.1"/>
    </source>
</evidence>
<feature type="transmembrane region" description="Helical" evidence="7">
    <location>
        <begin position="156"/>
        <end position="174"/>
    </location>
</feature>
<keyword evidence="4 7" id="KW-0812">Transmembrane</keyword>
<keyword evidence="5 7" id="KW-1133">Transmembrane helix</keyword>
<proteinExistence type="inferred from homology"/>
<dbReference type="Pfam" id="PF02554">
    <property type="entry name" value="CstA"/>
    <property type="match status" value="2"/>
</dbReference>
<feature type="transmembrane region" description="Helical" evidence="7">
    <location>
        <begin position="366"/>
        <end position="385"/>
    </location>
</feature>
<name>A0A2P8CK87_9BACT</name>
<reference evidence="9 12" key="2">
    <citation type="submission" date="2019-10" db="EMBL/GenBank/DDBJ databases">
        <title>Prolixibacter strains distinguished by the presence of nitrate reductase genes were adept at nitrate-dependent anaerobic corrosion of metallic iron and carbon steel.</title>
        <authorList>
            <person name="Iino T."/>
            <person name="Shono N."/>
            <person name="Ito K."/>
            <person name="Nakamura R."/>
            <person name="Sueoka K."/>
            <person name="Harayama S."/>
            <person name="Ohkuma M."/>
        </authorList>
    </citation>
    <scope>NUCLEOTIDE SEQUENCE [LARGE SCALE GENOMIC DNA]</scope>
    <source>
        <strain evidence="9 12">MIC1-1</strain>
    </source>
</reference>
<gene>
    <name evidence="10" type="ORF">CLV93_101317</name>
    <name evidence="9" type="ORF">JCM18694_02270</name>
</gene>
<keyword evidence="12" id="KW-1185">Reference proteome</keyword>